<dbReference type="InterPro" id="IPR003591">
    <property type="entry name" value="Leu-rich_rpt_typical-subtyp"/>
</dbReference>
<feature type="signal peptide" evidence="14">
    <location>
        <begin position="1"/>
        <end position="17"/>
    </location>
</feature>
<dbReference type="GO" id="GO:0034220">
    <property type="term" value="P:monoatomic ion transmembrane transport"/>
    <property type="evidence" value="ECO:0007669"/>
    <property type="project" value="UniProtKB-KW"/>
</dbReference>
<feature type="non-terminal residue" evidence="16">
    <location>
        <position position="1"/>
    </location>
</feature>
<dbReference type="Pfam" id="PF13855">
    <property type="entry name" value="LRR_8"/>
    <property type="match status" value="3"/>
</dbReference>
<dbReference type="SUPFAM" id="SSF48726">
    <property type="entry name" value="Immunoglobulin"/>
    <property type="match status" value="1"/>
</dbReference>
<name>A0AAN5IEC7_9BILA</name>
<evidence type="ECO:0000256" key="14">
    <source>
        <dbReference type="SAM" id="SignalP"/>
    </source>
</evidence>
<reference evidence="17" key="1">
    <citation type="submission" date="2022-10" db="EMBL/GenBank/DDBJ databases">
        <title>Genome assembly of Pristionchus species.</title>
        <authorList>
            <person name="Yoshida K."/>
            <person name="Sommer R.J."/>
        </authorList>
    </citation>
    <scope>NUCLEOTIDE SEQUENCE [LARGE SCALE GENOMIC DNA]</scope>
    <source>
        <strain evidence="17">RS5460</strain>
    </source>
</reference>
<evidence type="ECO:0000313" key="16">
    <source>
        <dbReference type="EMBL" id="GMR60915.1"/>
    </source>
</evidence>
<evidence type="ECO:0000256" key="9">
    <source>
        <dbReference type="ARBA" id="ARBA00023065"/>
    </source>
</evidence>
<dbReference type="PANTHER" id="PTHR46473">
    <property type="entry name" value="GH08155P"/>
    <property type="match status" value="1"/>
</dbReference>
<evidence type="ECO:0000256" key="11">
    <source>
        <dbReference type="ARBA" id="ARBA00023157"/>
    </source>
</evidence>
<dbReference type="InterPro" id="IPR001611">
    <property type="entry name" value="Leu-rich_rpt"/>
</dbReference>
<evidence type="ECO:0000259" key="15">
    <source>
        <dbReference type="PROSITE" id="PS50835"/>
    </source>
</evidence>
<feature type="transmembrane region" description="Helical" evidence="13">
    <location>
        <begin position="621"/>
        <end position="645"/>
    </location>
</feature>
<dbReference type="PROSITE" id="PS50835">
    <property type="entry name" value="IG_LIKE"/>
    <property type="match status" value="1"/>
</dbReference>
<dbReference type="Proteomes" id="UP001328107">
    <property type="component" value="Unassembled WGS sequence"/>
</dbReference>
<dbReference type="EMBL" id="BTRK01000006">
    <property type="protein sequence ID" value="GMR60915.1"/>
    <property type="molecule type" value="Genomic_DNA"/>
</dbReference>
<keyword evidence="9" id="KW-0406">Ion transport</keyword>
<feature type="chain" id="PRO_5043013751" description="Ig-like domain-containing protein" evidence="14">
    <location>
        <begin position="18"/>
        <end position="709"/>
    </location>
</feature>
<keyword evidence="3" id="KW-1003">Cell membrane</keyword>
<evidence type="ECO:0000256" key="4">
    <source>
        <dbReference type="ARBA" id="ARBA00022614"/>
    </source>
</evidence>
<evidence type="ECO:0000256" key="12">
    <source>
        <dbReference type="ARBA" id="ARBA00023303"/>
    </source>
</evidence>
<evidence type="ECO:0000256" key="6">
    <source>
        <dbReference type="ARBA" id="ARBA00022729"/>
    </source>
</evidence>
<gene>
    <name evidence="16" type="ORF">PMAYCL1PPCAC_31110</name>
</gene>
<evidence type="ECO:0000256" key="8">
    <source>
        <dbReference type="ARBA" id="ARBA00022989"/>
    </source>
</evidence>
<comment type="caution">
    <text evidence="16">The sequence shown here is derived from an EMBL/GenBank/DDBJ whole genome shotgun (WGS) entry which is preliminary data.</text>
</comment>
<dbReference type="InterPro" id="IPR003599">
    <property type="entry name" value="Ig_sub"/>
</dbReference>
<dbReference type="InterPro" id="IPR007110">
    <property type="entry name" value="Ig-like_dom"/>
</dbReference>
<dbReference type="GO" id="GO:0005886">
    <property type="term" value="C:plasma membrane"/>
    <property type="evidence" value="ECO:0007669"/>
    <property type="project" value="UniProtKB-SubCell"/>
</dbReference>
<dbReference type="SMART" id="SM00409">
    <property type="entry name" value="IG"/>
    <property type="match status" value="1"/>
</dbReference>
<evidence type="ECO:0000256" key="13">
    <source>
        <dbReference type="SAM" id="Phobius"/>
    </source>
</evidence>
<keyword evidence="10 13" id="KW-0472">Membrane</keyword>
<keyword evidence="8 13" id="KW-1133">Transmembrane helix</keyword>
<dbReference type="InterPro" id="IPR013783">
    <property type="entry name" value="Ig-like_fold"/>
</dbReference>
<keyword evidence="5 13" id="KW-0812">Transmembrane</keyword>
<proteinExistence type="predicted"/>
<keyword evidence="12" id="KW-0407">Ion channel</keyword>
<feature type="domain" description="Ig-like" evidence="15">
    <location>
        <begin position="396"/>
        <end position="510"/>
    </location>
</feature>
<comment type="subcellular location">
    <subcellularLocation>
        <location evidence="1">Cell membrane</location>
        <topology evidence="1">Single-pass membrane protein</topology>
    </subcellularLocation>
</comment>
<dbReference type="Gene3D" id="2.60.40.10">
    <property type="entry name" value="Immunoglobulins"/>
    <property type="match status" value="1"/>
</dbReference>
<dbReference type="Gene3D" id="3.80.10.10">
    <property type="entry name" value="Ribonuclease Inhibitor"/>
    <property type="match status" value="2"/>
</dbReference>
<dbReference type="AlphaFoldDB" id="A0AAN5IEC7"/>
<dbReference type="SUPFAM" id="SSF52058">
    <property type="entry name" value="L domain-like"/>
    <property type="match status" value="1"/>
</dbReference>
<keyword evidence="11" id="KW-1015">Disulfide bond</keyword>
<dbReference type="InterPro" id="IPR032675">
    <property type="entry name" value="LRR_dom_sf"/>
</dbReference>
<keyword evidence="6 14" id="KW-0732">Signal</keyword>
<organism evidence="16 17">
    <name type="scientific">Pristionchus mayeri</name>
    <dbReference type="NCBI Taxonomy" id="1317129"/>
    <lineage>
        <taxon>Eukaryota</taxon>
        <taxon>Metazoa</taxon>
        <taxon>Ecdysozoa</taxon>
        <taxon>Nematoda</taxon>
        <taxon>Chromadorea</taxon>
        <taxon>Rhabditida</taxon>
        <taxon>Rhabditina</taxon>
        <taxon>Diplogasteromorpha</taxon>
        <taxon>Diplogasteroidea</taxon>
        <taxon>Neodiplogasteridae</taxon>
        <taxon>Pristionchus</taxon>
    </lineage>
</organism>
<evidence type="ECO:0000256" key="5">
    <source>
        <dbReference type="ARBA" id="ARBA00022692"/>
    </source>
</evidence>
<keyword evidence="7" id="KW-0677">Repeat</keyword>
<keyword evidence="17" id="KW-1185">Reference proteome</keyword>
<evidence type="ECO:0000256" key="3">
    <source>
        <dbReference type="ARBA" id="ARBA00022475"/>
    </source>
</evidence>
<evidence type="ECO:0000313" key="17">
    <source>
        <dbReference type="Proteomes" id="UP001328107"/>
    </source>
</evidence>
<evidence type="ECO:0000256" key="7">
    <source>
        <dbReference type="ARBA" id="ARBA00022737"/>
    </source>
</evidence>
<dbReference type="InterPro" id="IPR036179">
    <property type="entry name" value="Ig-like_dom_sf"/>
</dbReference>
<accession>A0AAN5IEC7</accession>
<dbReference type="SMART" id="SM00369">
    <property type="entry name" value="LRR_TYP"/>
    <property type="match status" value="6"/>
</dbReference>
<evidence type="ECO:0000256" key="10">
    <source>
        <dbReference type="ARBA" id="ARBA00023136"/>
    </source>
</evidence>
<evidence type="ECO:0000256" key="2">
    <source>
        <dbReference type="ARBA" id="ARBA00022448"/>
    </source>
</evidence>
<dbReference type="InterPro" id="IPR051432">
    <property type="entry name" value="KCNMA1_auxiliary"/>
</dbReference>
<sequence>RTSPILLLVLLLRHALAYSEKCPAVCNCTVSSFHCSSLNATTFHNSLLYLSAPDSITILNVTLRGGDISSLQYFPFMQNLEFLDISGTSLTRVDFPSEIRFPSLRTLLLHSNKIEELTEDSFAAFPNLEVLSLRDNNISTLSYEYLKLIKLRRLDLARNRLKSLPTRVFRLLSNLEHLDISQNEMKRAMSSDFQSQQRLRHLNLSRNALVQFDFDTFAKNVRIEELDLSYNELRRSPGSDLKQVVNLLMLNISGNPIDKISSWDFEFDRLQIIVASDMPSLRVVDASAFSKAKDLRMIDLSNNPNLSYISPTAFENCSSVHSLDLRGSGLEVLFASNLKDVAQVKMADSFLNCECMLAEVDNIASSTIDDWEDVTCSSADNTRMKLSAAKSGVCEPRPILPFGSRLSAQLGSTYYLYCGARSEKDEVYWKLPNGTTMRGEEPMKPSGVSVMDYFSSSLYHPDSQFVPARPRIYPSKEWLRIDVVSEKDEGEYECIVKRGTQKVTRALTLSVERVTIEIETISAGPHYISLSWNQTLSVQAVDRVALRLRIIDAKSNERLIQLSLHNPWTTYNVMRLRPNMNYTICLEYSLADALNKPLLSSCIQATTQQMHSLFSSVDTSVILIFLGIIFLFILFNLLRFTWNYLHVWQQTKKRSRMAASLSGQSIVSHSSTINGVTYENEQLALRRVDSTSETSACLLGGVTTSDVPV</sequence>
<dbReference type="PANTHER" id="PTHR46473:SF23">
    <property type="entry name" value="GH08155P"/>
    <property type="match status" value="1"/>
</dbReference>
<dbReference type="PROSITE" id="PS51450">
    <property type="entry name" value="LRR"/>
    <property type="match status" value="3"/>
</dbReference>
<keyword evidence="4" id="KW-0433">Leucine-rich repeat</keyword>
<keyword evidence="2" id="KW-0813">Transport</keyword>
<protein>
    <recommendedName>
        <fullName evidence="15">Ig-like domain-containing protein</fullName>
    </recommendedName>
</protein>
<evidence type="ECO:0000256" key="1">
    <source>
        <dbReference type="ARBA" id="ARBA00004162"/>
    </source>
</evidence>